<evidence type="ECO:0000313" key="3">
    <source>
        <dbReference type="Proteomes" id="UP001549291"/>
    </source>
</evidence>
<dbReference type="RefSeq" id="WP_014498552.1">
    <property type="nucleotide sequence ID" value="NZ_BJNK01000041.1"/>
</dbReference>
<keyword evidence="3" id="KW-1185">Reference proteome</keyword>
<dbReference type="Proteomes" id="UP001549291">
    <property type="component" value="Unassembled WGS sequence"/>
</dbReference>
<feature type="signal peptide" evidence="1">
    <location>
        <begin position="1"/>
        <end position="23"/>
    </location>
</feature>
<name>A0ABV2S911_BRAJP</name>
<protein>
    <submittedName>
        <fullName evidence="2">ABC transport system substrate-binding protein</fullName>
    </submittedName>
</protein>
<dbReference type="InterPro" id="IPR007487">
    <property type="entry name" value="ABC_transpt-TYRBP-like"/>
</dbReference>
<reference evidence="2 3" key="1">
    <citation type="submission" date="2024-06" db="EMBL/GenBank/DDBJ databases">
        <title>Genomic Encyclopedia of Type Strains, Phase V (KMG-V): Genome sequencing to study the core and pangenomes of soil and plant-associated prokaryotes.</title>
        <authorList>
            <person name="Whitman W."/>
        </authorList>
    </citation>
    <scope>NUCLEOTIDE SEQUENCE [LARGE SCALE GENOMIC DNA]</scope>
    <source>
        <strain evidence="2 3">USDA 160</strain>
    </source>
</reference>
<dbReference type="InterPro" id="IPR028082">
    <property type="entry name" value="Peripla_BP_I"/>
</dbReference>
<dbReference type="Gene3D" id="3.40.50.2300">
    <property type="match status" value="2"/>
</dbReference>
<sequence length="319" mass="34241">MKRREFIFLVMGAAIGCPIMAMAQQSKTVRVGMLNPSFAVQKPLDAFRKQLGDLGYIEGKNLIIDYRTAEGHFERLPQLVKELVALRPDVLVAIATPAIAAAQRATSTIPIVMSPSTDPIGSGFIKSFAHPGGNITGVANMYGDVMGKSVETLHELLPAAKTVAVLMSLNTTHPTQYELARAALQSFGTSVFPVVAPTPDDLPDAFHKMTDAHCDALFVLADPFRPTIASLAASSRIPAVYQYREFVDAGGLASYGANNVGMFKMAARYVDRILKGASPSETPVEQPTKFELIVNLKTAKALGLTVPPSILARADEVIE</sequence>
<dbReference type="PANTHER" id="PTHR35271:SF1">
    <property type="entry name" value="ABC TRANSPORTER, SUBSTRATE-BINDING LIPOPROTEIN"/>
    <property type="match status" value="1"/>
</dbReference>
<keyword evidence="1" id="KW-0732">Signal</keyword>
<dbReference type="PROSITE" id="PS51257">
    <property type="entry name" value="PROKAR_LIPOPROTEIN"/>
    <property type="match status" value="1"/>
</dbReference>
<evidence type="ECO:0000313" key="2">
    <source>
        <dbReference type="EMBL" id="MET4725677.1"/>
    </source>
</evidence>
<dbReference type="PANTHER" id="PTHR35271">
    <property type="entry name" value="ABC TRANSPORTER, SUBSTRATE-BINDING LIPOPROTEIN-RELATED"/>
    <property type="match status" value="1"/>
</dbReference>
<dbReference type="Pfam" id="PF04392">
    <property type="entry name" value="ABC_sub_bind"/>
    <property type="match status" value="1"/>
</dbReference>
<gene>
    <name evidence="2" type="ORF">ABIF63_009783</name>
</gene>
<dbReference type="CDD" id="cd06325">
    <property type="entry name" value="PBP1_ABC_unchar_transporter"/>
    <property type="match status" value="1"/>
</dbReference>
<organism evidence="2 3">
    <name type="scientific">Bradyrhizobium japonicum</name>
    <dbReference type="NCBI Taxonomy" id="375"/>
    <lineage>
        <taxon>Bacteria</taxon>
        <taxon>Pseudomonadati</taxon>
        <taxon>Pseudomonadota</taxon>
        <taxon>Alphaproteobacteria</taxon>
        <taxon>Hyphomicrobiales</taxon>
        <taxon>Nitrobacteraceae</taxon>
        <taxon>Bradyrhizobium</taxon>
    </lineage>
</organism>
<evidence type="ECO:0000256" key="1">
    <source>
        <dbReference type="SAM" id="SignalP"/>
    </source>
</evidence>
<comment type="caution">
    <text evidence="2">The sequence shown here is derived from an EMBL/GenBank/DDBJ whole genome shotgun (WGS) entry which is preliminary data.</text>
</comment>
<accession>A0ABV2S911</accession>
<dbReference type="EMBL" id="JBEPTQ010000002">
    <property type="protein sequence ID" value="MET4725677.1"/>
    <property type="molecule type" value="Genomic_DNA"/>
</dbReference>
<dbReference type="SUPFAM" id="SSF53822">
    <property type="entry name" value="Periplasmic binding protein-like I"/>
    <property type="match status" value="1"/>
</dbReference>
<feature type="chain" id="PRO_5046947351" evidence="1">
    <location>
        <begin position="24"/>
        <end position="319"/>
    </location>
</feature>
<dbReference type="GeneID" id="64066467"/>
<proteinExistence type="predicted"/>